<dbReference type="Gene3D" id="3.40.50.300">
    <property type="entry name" value="P-loop containing nucleotide triphosphate hydrolases"/>
    <property type="match status" value="1"/>
</dbReference>
<organism evidence="8 9">
    <name type="scientific">Dioscorea zingiberensis</name>
    <dbReference type="NCBI Taxonomy" id="325984"/>
    <lineage>
        <taxon>Eukaryota</taxon>
        <taxon>Viridiplantae</taxon>
        <taxon>Streptophyta</taxon>
        <taxon>Embryophyta</taxon>
        <taxon>Tracheophyta</taxon>
        <taxon>Spermatophyta</taxon>
        <taxon>Magnoliopsida</taxon>
        <taxon>Liliopsida</taxon>
        <taxon>Dioscoreales</taxon>
        <taxon>Dioscoreaceae</taxon>
        <taxon>Dioscorea</taxon>
    </lineage>
</organism>
<comment type="similarity">
    <text evidence="1">Belongs to the ClpA/ClpB family.</text>
</comment>
<dbReference type="GO" id="GO:0016887">
    <property type="term" value="F:ATP hydrolysis activity"/>
    <property type="evidence" value="ECO:0007669"/>
    <property type="project" value="InterPro"/>
</dbReference>
<name>A0A9D5D3Y6_9LILI</name>
<evidence type="ECO:0000259" key="7">
    <source>
        <dbReference type="PROSITE" id="PS51903"/>
    </source>
</evidence>
<dbReference type="PANTHER" id="PTHR43572:SF38">
    <property type="entry name" value="PROTEIN SMAX1-LIKE 6"/>
    <property type="match status" value="1"/>
</dbReference>
<evidence type="ECO:0000256" key="6">
    <source>
        <dbReference type="SAM" id="MobiDB-lite"/>
    </source>
</evidence>
<dbReference type="PROSITE" id="PS51903">
    <property type="entry name" value="CLP_R"/>
    <property type="match status" value="1"/>
</dbReference>
<dbReference type="InterPro" id="IPR004176">
    <property type="entry name" value="Clp_R_N"/>
</dbReference>
<dbReference type="EMBL" id="JAGGNH010000001">
    <property type="protein sequence ID" value="KAJ0983907.1"/>
    <property type="molecule type" value="Genomic_DNA"/>
</dbReference>
<sequence length="1106" mass="121281">MPTPVASARACLAGDAARALDDAVAVARRRGHAQTTSLHVVFALLSPSFSSALLRDALSRARSAGYSPRLQFKALELCFGVALDRLQSAHPPPAEPPVSNSLMAAIKRSQANQRRNPDTFHLYNGAGAASGTTTVAGVKVELQQMVMAILDDPVVSRVFGEAGFRSYDIKLAVLRPPAPILRIPRSARCPPLFLCNFDSPCSPSPDAGDGNCRRIGEILTKSSAKNPILVGAGAPDAARDFARALEQQSASGLPPELRGVKMVSIEKGNEGEVEEMVREAEGRGVVVSVGDLKGLVEDEGRSSVVAEVTRMVEARKGRVWVMGWSTSYEMYMKLLSLHPSLDKAWDLQLLPITSLNNGVGSLNTRPQSLMESFVPFGGFFPLSYESKSSLSSQYQSITRCQLCNEMYEQEVAALMKTCSAQGEEQDKTNLPSWLQSAEPGTIEKGSSGAEAKDDKAMLNAKVEDLQKKWNDNCKRLHRGFQTPETDASRLLPHLANLHYVPDKGLVGSQCSNTTVNQKQNSWENKLPISEDLQITSASSISVPAISETKKNFLSRLKVIVSESQQLQIEEFRSHPGTKSDLGVPDEHASPSVTSVTTDLVLGTPREASYQEGKSVSQTQTERLQDFSGCSPSKKVDSLTRGIPEVLRSHSYSCSPDFSLKGTSIMTGRVSAFEKFSQNVSSVCQQSDPSDYKALLRSLIDKVGRQEEAICAITQAILRCKTGPERLRGARLKGDIWLSFLGPDKVAKQRVAVALSDLMFNSRENFIHVDLSFQDALVCPNVICDPKGIKGYDTELRGKTITDHIAAVVSKKPWSVVFLENVDKADFLVQSSLSHSIQTGKFSDSTGREFNINNAIFITTAKAVGGKTFYPKKEVTNFSEERILAAQGLQMKILIEPLSISPNASGSMSSRKDSGSKQASVFVTKRKPDALDECRDHLAYENSPKRAHKSFNTFLDLNLPVEELLTSDTNSINADENNSLSESSEKWIEEFFELMDETVSFKPFDFDALADCILKEITRNFHSIIGSDCNLEIDIKAMEQILAATWLLEDRKILNNWIEQVLCRSFNEARRRCNATAGFVIRLIACQDAFMDEQAPGIHLPSRIALS</sequence>
<feature type="domain" description="Clp R" evidence="7">
    <location>
        <begin position="8"/>
        <end position="179"/>
    </location>
</feature>
<evidence type="ECO:0000256" key="5">
    <source>
        <dbReference type="PROSITE-ProRule" id="PRU01251"/>
    </source>
</evidence>
<dbReference type="InterPro" id="IPR027417">
    <property type="entry name" value="P-loop_NTPase"/>
</dbReference>
<evidence type="ECO:0000256" key="4">
    <source>
        <dbReference type="ARBA" id="ARBA00023163"/>
    </source>
</evidence>
<dbReference type="Proteomes" id="UP001085076">
    <property type="component" value="Miscellaneous, Linkage group lg01"/>
</dbReference>
<evidence type="ECO:0000256" key="1">
    <source>
        <dbReference type="ARBA" id="ARBA00008675"/>
    </source>
</evidence>
<evidence type="ECO:0000256" key="3">
    <source>
        <dbReference type="ARBA" id="ARBA00023015"/>
    </source>
</evidence>
<dbReference type="SUPFAM" id="SSF52540">
    <property type="entry name" value="P-loop containing nucleoside triphosphate hydrolases"/>
    <property type="match status" value="1"/>
</dbReference>
<dbReference type="Pfam" id="PF26587">
    <property type="entry name" value="AAA_lid_SMAX1"/>
    <property type="match status" value="1"/>
</dbReference>
<evidence type="ECO:0000313" key="8">
    <source>
        <dbReference type="EMBL" id="KAJ0983907.1"/>
    </source>
</evidence>
<keyword evidence="2 5" id="KW-0677">Repeat</keyword>
<feature type="region of interest" description="Disordered" evidence="6">
    <location>
        <begin position="573"/>
        <end position="593"/>
    </location>
</feature>
<dbReference type="OrthoDB" id="1723324at2759"/>
<reference evidence="8" key="1">
    <citation type="submission" date="2021-03" db="EMBL/GenBank/DDBJ databases">
        <authorList>
            <person name="Li Z."/>
            <person name="Yang C."/>
        </authorList>
    </citation>
    <scope>NUCLEOTIDE SEQUENCE</scope>
    <source>
        <strain evidence="8">Dzin_1.0</strain>
        <tissue evidence="8">Leaf</tissue>
    </source>
</reference>
<keyword evidence="3" id="KW-0805">Transcription regulation</keyword>
<dbReference type="Pfam" id="PF23569">
    <property type="entry name" value="NBD_SMAX1"/>
    <property type="match status" value="1"/>
</dbReference>
<dbReference type="PANTHER" id="PTHR43572">
    <property type="entry name" value="CHAPERONE PROTEIN CLPD, CHLOROPLASTIC"/>
    <property type="match status" value="1"/>
</dbReference>
<dbReference type="InterPro" id="IPR036628">
    <property type="entry name" value="Clp_N_dom_sf"/>
</dbReference>
<comment type="caution">
    <text evidence="8">The sequence shown here is derived from an EMBL/GenBank/DDBJ whole genome shotgun (WGS) entry which is preliminary data.</text>
</comment>
<dbReference type="InterPro" id="IPR051650">
    <property type="entry name" value="SL_signaling_regulator"/>
</dbReference>
<protein>
    <recommendedName>
        <fullName evidence="7">Clp R domain-containing protein</fullName>
    </recommendedName>
</protein>
<proteinExistence type="inferred from homology"/>
<dbReference type="InterPro" id="IPR058954">
    <property type="entry name" value="AAA_lid_SMAX1"/>
</dbReference>
<dbReference type="Pfam" id="PF07724">
    <property type="entry name" value="AAA_2"/>
    <property type="match status" value="1"/>
</dbReference>
<dbReference type="Gene3D" id="1.10.1780.10">
    <property type="entry name" value="Clp, N-terminal domain"/>
    <property type="match status" value="1"/>
</dbReference>
<evidence type="ECO:0000256" key="2">
    <source>
        <dbReference type="ARBA" id="ARBA00022737"/>
    </source>
</evidence>
<dbReference type="InterPro" id="IPR003959">
    <property type="entry name" value="ATPase_AAA_core"/>
</dbReference>
<accession>A0A9D5D3Y6</accession>
<gene>
    <name evidence="8" type="ORF">J5N97_002263</name>
</gene>
<reference evidence="8" key="2">
    <citation type="journal article" date="2022" name="Hortic Res">
        <title>The genome of Dioscorea zingiberensis sheds light on the biosynthesis, origin and evolution of the medicinally important diosgenin saponins.</title>
        <authorList>
            <person name="Li Y."/>
            <person name="Tan C."/>
            <person name="Li Z."/>
            <person name="Guo J."/>
            <person name="Li S."/>
            <person name="Chen X."/>
            <person name="Wang C."/>
            <person name="Dai X."/>
            <person name="Yang H."/>
            <person name="Song W."/>
            <person name="Hou L."/>
            <person name="Xu J."/>
            <person name="Tong Z."/>
            <person name="Xu A."/>
            <person name="Yuan X."/>
            <person name="Wang W."/>
            <person name="Yang Q."/>
            <person name="Chen L."/>
            <person name="Sun Z."/>
            <person name="Wang K."/>
            <person name="Pan B."/>
            <person name="Chen J."/>
            <person name="Bao Y."/>
            <person name="Liu F."/>
            <person name="Qi X."/>
            <person name="Gang D.R."/>
            <person name="Wen J."/>
            <person name="Li J."/>
        </authorList>
    </citation>
    <scope>NUCLEOTIDE SEQUENCE</scope>
    <source>
        <strain evidence="8">Dzin_1.0</strain>
    </source>
</reference>
<keyword evidence="4" id="KW-0804">Transcription</keyword>
<dbReference type="InterPro" id="IPR058680">
    <property type="entry name" value="NBD_SMAX1-like"/>
</dbReference>
<dbReference type="GO" id="GO:0005524">
    <property type="term" value="F:ATP binding"/>
    <property type="evidence" value="ECO:0007669"/>
    <property type="project" value="InterPro"/>
</dbReference>
<keyword evidence="9" id="KW-1185">Reference proteome</keyword>
<evidence type="ECO:0000313" key="9">
    <source>
        <dbReference type="Proteomes" id="UP001085076"/>
    </source>
</evidence>
<dbReference type="SUPFAM" id="SSF81923">
    <property type="entry name" value="Double Clp-N motif"/>
    <property type="match status" value="1"/>
</dbReference>
<dbReference type="AlphaFoldDB" id="A0A9D5D3Y6"/>